<dbReference type="Proteomes" id="UP001607157">
    <property type="component" value="Unassembled WGS sequence"/>
</dbReference>
<dbReference type="InterPro" id="IPR023157">
    <property type="entry name" value="AGR-C-984p-like_sf"/>
</dbReference>
<keyword evidence="2" id="KW-1185">Reference proteome</keyword>
<proteinExistence type="predicted"/>
<reference evidence="1 2" key="1">
    <citation type="submission" date="2024-10" db="EMBL/GenBank/DDBJ databases">
        <authorList>
            <person name="Yang X.-N."/>
        </authorList>
    </citation>
    <scope>NUCLEOTIDE SEQUENCE [LARGE SCALE GENOMIC DNA]</scope>
    <source>
        <strain evidence="1 2">CAU 1059</strain>
    </source>
</reference>
<dbReference type="Gene3D" id="1.10.3700.10">
    <property type="entry name" value="AGR C 984p-like"/>
    <property type="match status" value="1"/>
</dbReference>
<evidence type="ECO:0000313" key="2">
    <source>
        <dbReference type="Proteomes" id="UP001607157"/>
    </source>
</evidence>
<dbReference type="InterPro" id="IPR010626">
    <property type="entry name" value="DUF1217"/>
</dbReference>
<protein>
    <submittedName>
        <fullName evidence="1">DUF1217 domain-containing protein</fullName>
    </submittedName>
</protein>
<sequence>MTFQPVLPASGLTGWSYLSRTLETQTDSFARSPQIRRDTEYFREAIESVRSAEALVSDRRLLRVALGAFGLQSDIDSRAFIRAILEGGTAEPDALANRLADTRYRDFAEAFGFGNPGGALTGSPSWARDIVAKFQRQQFEVAVGDRDQSLRLAMDAQRSLPGIAEGSVSSETRWLRIMGNPPLRQVFETALGLPAGFAQADLDTQVAEFAGRAKRQLGISDLSELADPAAQEAVIRRFLLRDQVAAFAQQSPGAVALTLLQSAPRLS</sequence>
<accession>A0ABW7IA33</accession>
<organism evidence="1 2">
    <name type="scientific">Roseovarius aquimarinus</name>
    <dbReference type="NCBI Taxonomy" id="1229156"/>
    <lineage>
        <taxon>Bacteria</taxon>
        <taxon>Pseudomonadati</taxon>
        <taxon>Pseudomonadota</taxon>
        <taxon>Alphaproteobacteria</taxon>
        <taxon>Rhodobacterales</taxon>
        <taxon>Roseobacteraceae</taxon>
        <taxon>Roseovarius</taxon>
    </lineage>
</organism>
<evidence type="ECO:0000313" key="1">
    <source>
        <dbReference type="EMBL" id="MFH0255054.1"/>
    </source>
</evidence>
<name>A0ABW7IA33_9RHOB</name>
<comment type="caution">
    <text evidence="1">The sequence shown here is derived from an EMBL/GenBank/DDBJ whole genome shotgun (WGS) entry which is preliminary data.</text>
</comment>
<dbReference type="EMBL" id="JBIHMM010000004">
    <property type="protein sequence ID" value="MFH0255054.1"/>
    <property type="molecule type" value="Genomic_DNA"/>
</dbReference>
<dbReference type="Pfam" id="PF06748">
    <property type="entry name" value="DUF1217"/>
    <property type="match status" value="1"/>
</dbReference>
<gene>
    <name evidence="1" type="ORF">ACGRVM_14205</name>
</gene>
<dbReference type="SUPFAM" id="SSF158837">
    <property type="entry name" value="AGR C 984p-like"/>
    <property type="match status" value="1"/>
</dbReference>
<dbReference type="RefSeq" id="WP_377172579.1">
    <property type="nucleotide sequence ID" value="NZ_JBHTJC010000004.1"/>
</dbReference>